<sequence>MGAGSRPTSPQVRAICGGTQKGRGRGARLSILERSFADLEPPEACAGSLGEGCDEGRVPSLPLRRYEQTNSTLRDHRPTFWRGRAAGGARAPPVKAAKTVGALHFLSDLSQVGGP</sequence>
<evidence type="ECO:0000313" key="3">
    <source>
        <dbReference type="Proteomes" id="UP000007431"/>
    </source>
</evidence>
<organism evidence="3">
    <name type="scientific">Schizophyllum commune (strain H4-8 / FGSC 9210)</name>
    <name type="common">Split gill fungus</name>
    <dbReference type="NCBI Taxonomy" id="578458"/>
    <lineage>
        <taxon>Eukaryota</taxon>
        <taxon>Fungi</taxon>
        <taxon>Dikarya</taxon>
        <taxon>Basidiomycota</taxon>
        <taxon>Agaricomycotina</taxon>
        <taxon>Agaricomycetes</taxon>
        <taxon>Agaricomycetidae</taxon>
        <taxon>Agaricales</taxon>
        <taxon>Schizophyllaceae</taxon>
        <taxon>Schizophyllum</taxon>
    </lineage>
</organism>
<keyword evidence="3" id="KW-1185">Reference proteome</keyword>
<accession>D8QIW0</accession>
<dbReference type="GeneID" id="9597076"/>
<feature type="region of interest" description="Disordered" evidence="1">
    <location>
        <begin position="1"/>
        <end position="23"/>
    </location>
</feature>
<dbReference type="AlphaFoldDB" id="D8QIW0"/>
<reference evidence="2 3" key="1">
    <citation type="journal article" date="2010" name="Nat. Biotechnol.">
        <title>Genome sequence of the model mushroom Schizophyllum commune.</title>
        <authorList>
            <person name="Ohm R.A."/>
            <person name="de Jong J.F."/>
            <person name="Lugones L.G."/>
            <person name="Aerts A."/>
            <person name="Kothe E."/>
            <person name="Stajich J.E."/>
            <person name="de Vries R.P."/>
            <person name="Record E."/>
            <person name="Levasseur A."/>
            <person name="Baker S.E."/>
            <person name="Bartholomew K.A."/>
            <person name="Coutinho P.M."/>
            <person name="Erdmann S."/>
            <person name="Fowler T.J."/>
            <person name="Gathman A.C."/>
            <person name="Lombard V."/>
            <person name="Henrissat B."/>
            <person name="Knabe N."/>
            <person name="Kuees U."/>
            <person name="Lilly W.W."/>
            <person name="Lindquist E."/>
            <person name="Lucas S."/>
            <person name="Magnuson J.K."/>
            <person name="Piumi F."/>
            <person name="Raudaskoski M."/>
            <person name="Salamov A."/>
            <person name="Schmutz J."/>
            <person name="Schwarze F.W.M.R."/>
            <person name="vanKuyk P.A."/>
            <person name="Horton J.S."/>
            <person name="Grigoriev I.V."/>
            <person name="Woesten H.A.B."/>
        </authorList>
    </citation>
    <scope>NUCLEOTIDE SEQUENCE [LARGE SCALE GENOMIC DNA]</scope>
    <source>
        <strain evidence="3">H4-8 / FGSC 9210</strain>
    </source>
</reference>
<dbReference type="InParanoid" id="D8QIW0"/>
<proteinExistence type="predicted"/>
<dbReference type="Proteomes" id="UP000007431">
    <property type="component" value="Unassembled WGS sequence"/>
</dbReference>
<dbReference type="HOGENOM" id="CLU_2110375_0_0_1"/>
<gene>
    <name evidence="2" type="ORF">SCHCODRAFT_83486</name>
</gene>
<evidence type="ECO:0000313" key="2">
    <source>
        <dbReference type="EMBL" id="EFI92298.1"/>
    </source>
</evidence>
<dbReference type="VEuPathDB" id="FungiDB:SCHCODRAFT_02115678"/>
<dbReference type="EMBL" id="GL377313">
    <property type="protein sequence ID" value="EFI92298.1"/>
    <property type="molecule type" value="Genomic_DNA"/>
</dbReference>
<name>D8QIW0_SCHCM</name>
<protein>
    <submittedName>
        <fullName evidence="2">Expressed protein</fullName>
    </submittedName>
</protein>
<dbReference type="KEGG" id="scm:SCHCO_02115678"/>
<evidence type="ECO:0000256" key="1">
    <source>
        <dbReference type="SAM" id="MobiDB-lite"/>
    </source>
</evidence>
<feature type="compositionally biased region" description="Polar residues" evidence="1">
    <location>
        <begin position="1"/>
        <end position="11"/>
    </location>
</feature>